<organism evidence="1 2">
    <name type="scientific">Helianthus annuus</name>
    <name type="common">Common sunflower</name>
    <dbReference type="NCBI Taxonomy" id="4232"/>
    <lineage>
        <taxon>Eukaryota</taxon>
        <taxon>Viridiplantae</taxon>
        <taxon>Streptophyta</taxon>
        <taxon>Embryophyta</taxon>
        <taxon>Tracheophyta</taxon>
        <taxon>Spermatophyta</taxon>
        <taxon>Magnoliopsida</taxon>
        <taxon>eudicotyledons</taxon>
        <taxon>Gunneridae</taxon>
        <taxon>Pentapetalae</taxon>
        <taxon>asterids</taxon>
        <taxon>campanulids</taxon>
        <taxon>Asterales</taxon>
        <taxon>Asteraceae</taxon>
        <taxon>Asteroideae</taxon>
        <taxon>Heliantheae alliance</taxon>
        <taxon>Heliantheae</taxon>
        <taxon>Helianthus</taxon>
    </lineage>
</organism>
<proteinExistence type="predicted"/>
<comment type="caution">
    <text evidence="1">The sequence shown here is derived from an EMBL/GenBank/DDBJ whole genome shotgun (WGS) entry which is preliminary data.</text>
</comment>
<dbReference type="Gramene" id="mRNA:HanXRQr2_Chr03g0091521">
    <property type="protein sequence ID" value="CDS:HanXRQr2_Chr03g0091521.1"/>
    <property type="gene ID" value="HanXRQr2_Chr03g0091521"/>
</dbReference>
<keyword evidence="2" id="KW-1185">Reference proteome</keyword>
<evidence type="ECO:0000313" key="1">
    <source>
        <dbReference type="EMBL" id="KAF5812869.1"/>
    </source>
</evidence>
<evidence type="ECO:0000313" key="2">
    <source>
        <dbReference type="Proteomes" id="UP000215914"/>
    </source>
</evidence>
<sequence>MDQCDQFVCFGQPHLTFLPNFRHIQKVKRRKPMNNLFALFILSPKQLTFNCKNPLFKFIPVVVQVY</sequence>
<dbReference type="Proteomes" id="UP000215914">
    <property type="component" value="Unassembled WGS sequence"/>
</dbReference>
<reference evidence="1" key="1">
    <citation type="journal article" date="2017" name="Nature">
        <title>The sunflower genome provides insights into oil metabolism, flowering and Asterid evolution.</title>
        <authorList>
            <person name="Badouin H."/>
            <person name="Gouzy J."/>
            <person name="Grassa C.J."/>
            <person name="Murat F."/>
            <person name="Staton S.E."/>
            <person name="Cottret L."/>
            <person name="Lelandais-Briere C."/>
            <person name="Owens G.L."/>
            <person name="Carrere S."/>
            <person name="Mayjonade B."/>
            <person name="Legrand L."/>
            <person name="Gill N."/>
            <person name="Kane N.C."/>
            <person name="Bowers J.E."/>
            <person name="Hubner S."/>
            <person name="Bellec A."/>
            <person name="Berard A."/>
            <person name="Berges H."/>
            <person name="Blanchet N."/>
            <person name="Boniface M.C."/>
            <person name="Brunel D."/>
            <person name="Catrice O."/>
            <person name="Chaidir N."/>
            <person name="Claudel C."/>
            <person name="Donnadieu C."/>
            <person name="Faraut T."/>
            <person name="Fievet G."/>
            <person name="Helmstetter N."/>
            <person name="King M."/>
            <person name="Knapp S.J."/>
            <person name="Lai Z."/>
            <person name="Le Paslier M.C."/>
            <person name="Lippi Y."/>
            <person name="Lorenzon L."/>
            <person name="Mandel J.R."/>
            <person name="Marage G."/>
            <person name="Marchand G."/>
            <person name="Marquand E."/>
            <person name="Bret-Mestries E."/>
            <person name="Morien E."/>
            <person name="Nambeesan S."/>
            <person name="Nguyen T."/>
            <person name="Pegot-Espagnet P."/>
            <person name="Pouilly N."/>
            <person name="Raftis F."/>
            <person name="Sallet E."/>
            <person name="Schiex T."/>
            <person name="Thomas J."/>
            <person name="Vandecasteele C."/>
            <person name="Vares D."/>
            <person name="Vear F."/>
            <person name="Vautrin S."/>
            <person name="Crespi M."/>
            <person name="Mangin B."/>
            <person name="Burke J.M."/>
            <person name="Salse J."/>
            <person name="Munos S."/>
            <person name="Vincourt P."/>
            <person name="Rieseberg L.H."/>
            <person name="Langlade N.B."/>
        </authorList>
    </citation>
    <scope>NUCLEOTIDE SEQUENCE</scope>
    <source>
        <tissue evidence="1">Leaves</tissue>
    </source>
</reference>
<gene>
    <name evidence="1" type="ORF">HanXRQr2_Chr03g0091521</name>
</gene>
<accession>A0A9K3NUA4</accession>
<protein>
    <submittedName>
        <fullName evidence="1">Uncharacterized protein</fullName>
    </submittedName>
</protein>
<dbReference type="EMBL" id="MNCJ02000318">
    <property type="protein sequence ID" value="KAF5812869.1"/>
    <property type="molecule type" value="Genomic_DNA"/>
</dbReference>
<name>A0A9K3NUA4_HELAN</name>
<reference evidence="1" key="2">
    <citation type="submission" date="2020-06" db="EMBL/GenBank/DDBJ databases">
        <title>Helianthus annuus Genome sequencing and assembly Release 2.</title>
        <authorList>
            <person name="Gouzy J."/>
            <person name="Langlade N."/>
            <person name="Munos S."/>
        </authorList>
    </citation>
    <scope>NUCLEOTIDE SEQUENCE</scope>
    <source>
        <tissue evidence="1">Leaves</tissue>
    </source>
</reference>
<dbReference type="AlphaFoldDB" id="A0A9K3NUA4"/>